<dbReference type="Gene3D" id="3.40.50.10470">
    <property type="entry name" value="Translation initiation factor eif-2b, domain 2"/>
    <property type="match status" value="1"/>
</dbReference>
<organism evidence="2">
    <name type="scientific">freshwater metagenome</name>
    <dbReference type="NCBI Taxonomy" id="449393"/>
    <lineage>
        <taxon>unclassified sequences</taxon>
        <taxon>metagenomes</taxon>
        <taxon>ecological metagenomes</taxon>
    </lineage>
</organism>
<dbReference type="InterPro" id="IPR037171">
    <property type="entry name" value="NagB/RpiA_transferase-like"/>
</dbReference>
<dbReference type="PANTHER" id="PTHR43475">
    <property type="entry name" value="METHYLTHIORIBOSE-1-PHOSPHATE ISOMERASE"/>
    <property type="match status" value="1"/>
</dbReference>
<proteinExistence type="inferred from homology"/>
<dbReference type="GO" id="GO:0019509">
    <property type="term" value="P:L-methionine salvage from methylthioadenosine"/>
    <property type="evidence" value="ECO:0007669"/>
    <property type="project" value="TreeGrafter"/>
</dbReference>
<dbReference type="NCBIfam" id="TIGR00524">
    <property type="entry name" value="eIF-2B_rel"/>
    <property type="match status" value="1"/>
</dbReference>
<dbReference type="InterPro" id="IPR000649">
    <property type="entry name" value="IF-2B-related"/>
</dbReference>
<dbReference type="GO" id="GO:0046523">
    <property type="term" value="F:S-methyl-5-thioribose-1-phosphate isomerase activity"/>
    <property type="evidence" value="ECO:0007669"/>
    <property type="project" value="TreeGrafter"/>
</dbReference>
<dbReference type="NCBIfam" id="TIGR00512">
    <property type="entry name" value="salvage_mtnA"/>
    <property type="match status" value="1"/>
</dbReference>
<dbReference type="Gene3D" id="1.20.120.420">
    <property type="entry name" value="translation initiation factor eif-2b, domain 1"/>
    <property type="match status" value="1"/>
</dbReference>
<dbReference type="NCBIfam" id="NF004326">
    <property type="entry name" value="PRK05720.1"/>
    <property type="match status" value="1"/>
</dbReference>
<dbReference type="SUPFAM" id="SSF100950">
    <property type="entry name" value="NagB/RpiA/CoA transferase-like"/>
    <property type="match status" value="1"/>
</dbReference>
<dbReference type="AlphaFoldDB" id="A0A094PZK4"/>
<evidence type="ECO:0000313" key="2">
    <source>
        <dbReference type="EMBL" id="KGA16527.1"/>
    </source>
</evidence>
<gene>
    <name evidence="2" type="ORF">GM51_12360</name>
</gene>
<dbReference type="PANTHER" id="PTHR43475:SF1">
    <property type="entry name" value="METHYLTHIORIBOSE-1-PHOSPHATE ISOMERASE"/>
    <property type="match status" value="1"/>
</dbReference>
<dbReference type="Pfam" id="PF01008">
    <property type="entry name" value="IF-2B"/>
    <property type="match status" value="1"/>
</dbReference>
<dbReference type="InterPro" id="IPR005251">
    <property type="entry name" value="IF-M1Pi"/>
</dbReference>
<accession>A0A094PZK4</accession>
<keyword evidence="1 2" id="KW-0413">Isomerase</keyword>
<protein>
    <submittedName>
        <fullName evidence="2">Methylthioribose-1-phosphate isomerase</fullName>
    </submittedName>
</protein>
<dbReference type="InterPro" id="IPR042529">
    <property type="entry name" value="IF_2B-like_C"/>
</dbReference>
<name>A0A094PZK4_9ZZZZ</name>
<dbReference type="FunFam" id="3.40.50.10470:FF:000006">
    <property type="entry name" value="Methylthioribose-1-phosphate isomerase"/>
    <property type="match status" value="1"/>
</dbReference>
<evidence type="ECO:0000256" key="1">
    <source>
        <dbReference type="ARBA" id="ARBA00023235"/>
    </source>
</evidence>
<dbReference type="EMBL" id="JNSL01000082">
    <property type="protein sequence ID" value="KGA16527.1"/>
    <property type="molecule type" value="Genomic_DNA"/>
</dbReference>
<dbReference type="InterPro" id="IPR011559">
    <property type="entry name" value="Initiation_fac_2B_a/b/d"/>
</dbReference>
<dbReference type="FunFam" id="1.20.120.420:FF:000003">
    <property type="entry name" value="Methylthioribose-1-phosphate isomerase"/>
    <property type="match status" value="1"/>
</dbReference>
<dbReference type="InterPro" id="IPR027363">
    <property type="entry name" value="M1Pi_N"/>
</dbReference>
<reference evidence="2" key="1">
    <citation type="submission" date="2014-06" db="EMBL/GenBank/DDBJ databases">
        <title>Key roles for freshwater Actinobacteria revealed by deep metagenomic sequencing.</title>
        <authorList>
            <person name="Ghai R."/>
            <person name="Mizuno C.M."/>
            <person name="Picazo A."/>
            <person name="Camacho A."/>
            <person name="Rodriguez-Valera F."/>
        </authorList>
    </citation>
    <scope>NUCLEOTIDE SEQUENCE</scope>
</reference>
<comment type="caution">
    <text evidence="2">The sequence shown here is derived from an EMBL/GenBank/DDBJ whole genome shotgun (WGS) entry which is preliminary data.</text>
</comment>
<sequence>MSSAFEAIVWQDGKIILLDQTKIPISETYNSYDEVAEFIGAIQNLVVRGAPALGVAGAYGVVLAIDEASRKGLSVKELEQNIDSLRDARPTAVNLAWAVEQIRKHLPAGRDAVLAAAHQLAREDKESSTSMGNIGADWLISKLGSNPLTLLTHCNTGSLATTGTGTALGVIKELHKRGNVKEVYADETRPLLQGSRLTAWELMKSDIPYRIEPDGAAAMAILSGRIDAALIGADRIASNGDSANKIGSLSVALACHAAGIPFLVVAPESTVDRSIADGSEIHIEIRGDEELTHFKGQQVAPTGAKTFNPAFDVTPAKYISAVITELMAYEIAKGETL</sequence>
<dbReference type="HAMAP" id="MF_01678">
    <property type="entry name" value="Salvage_MtnA"/>
    <property type="match status" value="1"/>
</dbReference>